<evidence type="ECO:0000259" key="1">
    <source>
        <dbReference type="Pfam" id="PF04230"/>
    </source>
</evidence>
<name>A0A926INJ6_9BACT</name>
<dbReference type="GO" id="GO:0016740">
    <property type="term" value="F:transferase activity"/>
    <property type="evidence" value="ECO:0007669"/>
    <property type="project" value="UniProtKB-KW"/>
</dbReference>
<reference evidence="2" key="1">
    <citation type="submission" date="2020-08" db="EMBL/GenBank/DDBJ databases">
        <title>Genome public.</title>
        <authorList>
            <person name="Liu C."/>
            <person name="Sun Q."/>
        </authorList>
    </citation>
    <scope>NUCLEOTIDE SEQUENCE</scope>
    <source>
        <strain evidence="2">N12</strain>
    </source>
</reference>
<comment type="caution">
    <text evidence="2">The sequence shown here is derived from an EMBL/GenBank/DDBJ whole genome shotgun (WGS) entry which is preliminary data.</text>
</comment>
<organism evidence="2 3">
    <name type="scientific">Jilunia laotingensis</name>
    <dbReference type="NCBI Taxonomy" id="2763675"/>
    <lineage>
        <taxon>Bacteria</taxon>
        <taxon>Pseudomonadati</taxon>
        <taxon>Bacteroidota</taxon>
        <taxon>Bacteroidia</taxon>
        <taxon>Bacteroidales</taxon>
        <taxon>Bacteroidaceae</taxon>
        <taxon>Jilunia</taxon>
    </lineage>
</organism>
<dbReference type="AlphaFoldDB" id="A0A926INJ6"/>
<keyword evidence="3" id="KW-1185">Reference proteome</keyword>
<dbReference type="Pfam" id="PF04230">
    <property type="entry name" value="PS_pyruv_trans"/>
    <property type="match status" value="1"/>
</dbReference>
<feature type="domain" description="Polysaccharide pyruvyl transferase" evidence="1">
    <location>
        <begin position="13"/>
        <end position="297"/>
    </location>
</feature>
<dbReference type="InterPro" id="IPR007345">
    <property type="entry name" value="Polysacch_pyruvyl_Trfase"/>
</dbReference>
<sequence length="361" mass="41784">MKIAFITIHVGSNFGSTLQTIATSEVLKQLGGEPICVNYIPPRVTYKRYWNVAKGSVLRFLRRIIFFPFLYEETNRFSSYLSKYCKVSNKIYADSDFVKKCPKADVYITGSDQVWNTTHNEGLDTHYFFDGIKGKKIAYASSIGKSSVDEQELKWLSQYTKDYHSIYVREESAVDIFKQIGRDVRQVVDPTLMLNRDQWSKYASERWVKEPYLFVYLPYNIKNKQICYDTARKIARKKKLKVITYSHSFYKEPLADHTYLFIGPGDVLSLIYHADYVVTNSFHGLAFSINLNRQFCLYMPSNFSTRISSLANLCGLNERIIDGVISDDLLDKEIDFSSVNDIIQLERVKAITYLSHSLSNK</sequence>
<gene>
    <name evidence="2" type="ORF">H8744_00560</name>
</gene>
<dbReference type="Proteomes" id="UP000651085">
    <property type="component" value="Unassembled WGS sequence"/>
</dbReference>
<proteinExistence type="predicted"/>
<evidence type="ECO:0000313" key="2">
    <source>
        <dbReference type="EMBL" id="MBC8591751.1"/>
    </source>
</evidence>
<protein>
    <submittedName>
        <fullName evidence="2">Polysaccharide pyruvyl transferase family protein</fullName>
    </submittedName>
</protein>
<accession>A0A926INJ6</accession>
<keyword evidence="2" id="KW-0808">Transferase</keyword>
<evidence type="ECO:0000313" key="3">
    <source>
        <dbReference type="Proteomes" id="UP000651085"/>
    </source>
</evidence>
<dbReference type="EMBL" id="JACRTF010000001">
    <property type="protein sequence ID" value="MBC8591751.1"/>
    <property type="molecule type" value="Genomic_DNA"/>
</dbReference>